<dbReference type="Proteomes" id="UP000008827">
    <property type="component" value="Chromosome 2"/>
</dbReference>
<keyword evidence="3" id="KW-1185">Reference proteome</keyword>
<organism evidence="1">
    <name type="scientific">Glycine max</name>
    <name type="common">Soybean</name>
    <name type="synonym">Glycine hispida</name>
    <dbReference type="NCBI Taxonomy" id="3847"/>
    <lineage>
        <taxon>Eukaryota</taxon>
        <taxon>Viridiplantae</taxon>
        <taxon>Streptophyta</taxon>
        <taxon>Embryophyta</taxon>
        <taxon>Tracheophyta</taxon>
        <taxon>Spermatophyta</taxon>
        <taxon>Magnoliopsida</taxon>
        <taxon>eudicotyledons</taxon>
        <taxon>Gunneridae</taxon>
        <taxon>Pentapetalae</taxon>
        <taxon>rosids</taxon>
        <taxon>fabids</taxon>
        <taxon>Fabales</taxon>
        <taxon>Fabaceae</taxon>
        <taxon>Papilionoideae</taxon>
        <taxon>50 kb inversion clade</taxon>
        <taxon>NPAAA clade</taxon>
        <taxon>indigoferoid/millettioid clade</taxon>
        <taxon>Phaseoleae</taxon>
        <taxon>Glycine</taxon>
        <taxon>Glycine subgen. Soja</taxon>
    </lineage>
</organism>
<sequence>MWKVDGNIYYYYDDDCLKVIEPGDTSNTTRRDVSDRYTETISKDHLKDHSLSRPKLQTISPSYNFYSIMICEENNKVCFGLALASLINKGCVLTFFLEWRKQIHILRRRRGLATAWQTGKSQKRQWTPLGSLWLCSAHVVLLAVECNNKQSWSSF</sequence>
<reference evidence="1 2" key="1">
    <citation type="journal article" date="2010" name="Nature">
        <title>Genome sequence of the palaeopolyploid soybean.</title>
        <authorList>
            <person name="Schmutz J."/>
            <person name="Cannon S.B."/>
            <person name="Schlueter J."/>
            <person name="Ma J."/>
            <person name="Mitros T."/>
            <person name="Nelson W."/>
            <person name="Hyten D.L."/>
            <person name="Song Q."/>
            <person name="Thelen J.J."/>
            <person name="Cheng J."/>
            <person name="Xu D."/>
            <person name="Hellsten U."/>
            <person name="May G.D."/>
            <person name="Yu Y."/>
            <person name="Sakurai T."/>
            <person name="Umezawa T."/>
            <person name="Bhattacharyya M.K."/>
            <person name="Sandhu D."/>
            <person name="Valliyodan B."/>
            <person name="Lindquist E."/>
            <person name="Peto M."/>
            <person name="Grant D."/>
            <person name="Shu S."/>
            <person name="Goodstein D."/>
            <person name="Barry K."/>
            <person name="Futrell-Griggs M."/>
            <person name="Abernathy B."/>
            <person name="Du J."/>
            <person name="Tian Z."/>
            <person name="Zhu L."/>
            <person name="Gill N."/>
            <person name="Joshi T."/>
            <person name="Libault M."/>
            <person name="Sethuraman A."/>
            <person name="Zhang X.-C."/>
            <person name="Shinozaki K."/>
            <person name="Nguyen H.T."/>
            <person name="Wing R.A."/>
            <person name="Cregan P."/>
            <person name="Specht J."/>
            <person name="Grimwood J."/>
            <person name="Rokhsar D."/>
            <person name="Stacey G."/>
            <person name="Shoemaker R.C."/>
            <person name="Jackson S.A."/>
        </authorList>
    </citation>
    <scope>NUCLEOTIDE SEQUENCE</scope>
    <source>
        <strain evidence="2">cv. Williams 82</strain>
        <tissue evidence="1">Callus</tissue>
    </source>
</reference>
<dbReference type="AlphaFoldDB" id="A0A0R0L1Z8"/>
<dbReference type="Gramene" id="KRH69599">
    <property type="protein sequence ID" value="KRH69599"/>
    <property type="gene ID" value="GLYMA_02G036800"/>
</dbReference>
<dbReference type="EnsemblPlants" id="KRH69599">
    <property type="protein sequence ID" value="KRH69599"/>
    <property type="gene ID" value="GLYMA_02G036800"/>
</dbReference>
<dbReference type="InParanoid" id="A0A0R0L1Z8"/>
<proteinExistence type="predicted"/>
<accession>A0A0R0L1Z8</accession>
<reference evidence="1" key="3">
    <citation type="submission" date="2018-07" db="EMBL/GenBank/DDBJ databases">
        <title>WGS assembly of Glycine max.</title>
        <authorList>
            <person name="Schmutz J."/>
            <person name="Cannon S."/>
            <person name="Schlueter J."/>
            <person name="Ma J."/>
            <person name="Mitros T."/>
            <person name="Nelson W."/>
            <person name="Hyten D."/>
            <person name="Song Q."/>
            <person name="Thelen J."/>
            <person name="Cheng J."/>
            <person name="Xu D."/>
            <person name="Hellsten U."/>
            <person name="May G."/>
            <person name="Yu Y."/>
            <person name="Sakurai T."/>
            <person name="Umezawa T."/>
            <person name="Bhattacharyya M."/>
            <person name="Sandhu D."/>
            <person name="Valliyodan B."/>
            <person name="Lindquist E."/>
            <person name="Peto M."/>
            <person name="Grant D."/>
            <person name="Shu S."/>
            <person name="Goodstein D."/>
            <person name="Barry K."/>
            <person name="Futrell-Griggs M."/>
            <person name="Abernathy B."/>
            <person name="Du J."/>
            <person name="Tian Z."/>
            <person name="Zhu L."/>
            <person name="Gill N."/>
            <person name="Joshi T."/>
            <person name="Libault M."/>
            <person name="Sethuraman A."/>
            <person name="Zhang X."/>
            <person name="Shinozaki K."/>
            <person name="Nguyen H."/>
            <person name="Wing R."/>
            <person name="Cregan P."/>
            <person name="Specht J."/>
            <person name="Grimwood J."/>
            <person name="Rokhsar D."/>
            <person name="Stacey G."/>
            <person name="Shoemaker R."/>
            <person name="Jackson S."/>
        </authorList>
    </citation>
    <scope>NUCLEOTIDE SEQUENCE</scope>
    <source>
        <tissue evidence="1">Callus</tissue>
    </source>
</reference>
<evidence type="ECO:0000313" key="1">
    <source>
        <dbReference type="EMBL" id="KRH69599.1"/>
    </source>
</evidence>
<evidence type="ECO:0000313" key="2">
    <source>
        <dbReference type="EnsemblPlants" id="KRH69599"/>
    </source>
</evidence>
<protein>
    <submittedName>
        <fullName evidence="1 2">Uncharacterized protein</fullName>
    </submittedName>
</protein>
<name>A0A0R0L1Z8_SOYBN</name>
<dbReference type="EMBL" id="CM000835">
    <property type="protein sequence ID" value="KRH69599.1"/>
    <property type="molecule type" value="Genomic_DNA"/>
</dbReference>
<gene>
    <name evidence="1" type="ORF">GLYMA_02G036800</name>
</gene>
<reference evidence="2" key="2">
    <citation type="submission" date="2018-02" db="UniProtKB">
        <authorList>
            <consortium name="EnsemblPlants"/>
        </authorList>
    </citation>
    <scope>IDENTIFICATION</scope>
    <source>
        <strain evidence="2">Williams 82</strain>
    </source>
</reference>
<evidence type="ECO:0000313" key="3">
    <source>
        <dbReference type="Proteomes" id="UP000008827"/>
    </source>
</evidence>